<organism evidence="2 3">
    <name type="scientific">Rhizophagus irregularis (strain DAOM 181602 / DAOM 197198 / MUCL 43194)</name>
    <name type="common">Arbuscular mycorrhizal fungus</name>
    <name type="synonym">Glomus intraradices</name>
    <dbReference type="NCBI Taxonomy" id="747089"/>
    <lineage>
        <taxon>Eukaryota</taxon>
        <taxon>Fungi</taxon>
        <taxon>Fungi incertae sedis</taxon>
        <taxon>Mucoromycota</taxon>
        <taxon>Glomeromycotina</taxon>
        <taxon>Glomeromycetes</taxon>
        <taxon>Glomerales</taxon>
        <taxon>Glomeraceae</taxon>
        <taxon>Rhizophagus</taxon>
    </lineage>
</organism>
<evidence type="ECO:0000313" key="2">
    <source>
        <dbReference type="EMBL" id="POG76253.1"/>
    </source>
</evidence>
<sequence length="191" mass="22005">MKLLENDEDCNVIIYVGENKNEKEIQTHSCILRIRSQYFRTAFSMNKKDGKFIEIILYSVSSPCGAFLALNRTSFRAINEVLATSANSILRQQDQGHKDVEKAWIIPSKKKNFNNFISMETAQNNIPMGQTMTGVIQKWELSKIDSITTDLHQNYHQISIPRDHEATDIIEVFRENKDATKKQEYSPTSGW</sequence>
<reference evidence="2 3" key="1">
    <citation type="journal article" date="2013" name="Proc. Natl. Acad. Sci. U.S.A.">
        <title>Genome of an arbuscular mycorrhizal fungus provides insight into the oldest plant symbiosis.</title>
        <authorList>
            <person name="Tisserant E."/>
            <person name="Malbreil M."/>
            <person name="Kuo A."/>
            <person name="Kohler A."/>
            <person name="Symeonidi A."/>
            <person name="Balestrini R."/>
            <person name="Charron P."/>
            <person name="Duensing N."/>
            <person name="Frei Dit Frey N."/>
            <person name="Gianinazzi-Pearson V."/>
            <person name="Gilbert L.B."/>
            <person name="Handa Y."/>
            <person name="Herr J.R."/>
            <person name="Hijri M."/>
            <person name="Koul R."/>
            <person name="Kawaguchi M."/>
            <person name="Krajinski F."/>
            <person name="Lammers P.J."/>
            <person name="Masclaux F.G."/>
            <person name="Murat C."/>
            <person name="Morin E."/>
            <person name="Ndikumana S."/>
            <person name="Pagni M."/>
            <person name="Petitpierre D."/>
            <person name="Requena N."/>
            <person name="Rosikiewicz P."/>
            <person name="Riley R."/>
            <person name="Saito K."/>
            <person name="San Clemente H."/>
            <person name="Shapiro H."/>
            <person name="van Tuinen D."/>
            <person name="Becard G."/>
            <person name="Bonfante P."/>
            <person name="Paszkowski U."/>
            <person name="Shachar-Hill Y.Y."/>
            <person name="Tuskan G.A."/>
            <person name="Young P.W."/>
            <person name="Sanders I.R."/>
            <person name="Henrissat B."/>
            <person name="Rensing S.A."/>
            <person name="Grigoriev I.V."/>
            <person name="Corradi N."/>
            <person name="Roux C."/>
            <person name="Martin F."/>
        </authorList>
    </citation>
    <scope>NUCLEOTIDE SEQUENCE [LARGE SCALE GENOMIC DNA]</scope>
    <source>
        <strain evidence="2 3">DAOM 197198</strain>
    </source>
</reference>
<feature type="domain" description="BTB" evidence="1">
    <location>
        <begin position="10"/>
        <end position="91"/>
    </location>
</feature>
<keyword evidence="3" id="KW-1185">Reference proteome</keyword>
<dbReference type="EMBL" id="AUPC02000052">
    <property type="protein sequence ID" value="POG76253.1"/>
    <property type="molecule type" value="Genomic_DNA"/>
</dbReference>
<accession>A0A2P4QF41</accession>
<dbReference type="Gene3D" id="3.30.710.10">
    <property type="entry name" value="Potassium Channel Kv1.1, Chain A"/>
    <property type="match status" value="1"/>
</dbReference>
<dbReference type="InterPro" id="IPR000210">
    <property type="entry name" value="BTB/POZ_dom"/>
</dbReference>
<evidence type="ECO:0000313" key="3">
    <source>
        <dbReference type="Proteomes" id="UP000018888"/>
    </source>
</evidence>
<dbReference type="InterPro" id="IPR011333">
    <property type="entry name" value="SKP1/BTB/POZ_sf"/>
</dbReference>
<dbReference type="PROSITE" id="PS50097">
    <property type="entry name" value="BTB"/>
    <property type="match status" value="1"/>
</dbReference>
<protein>
    <recommendedName>
        <fullName evidence="1">BTB domain-containing protein</fullName>
    </recommendedName>
</protein>
<comment type="caution">
    <text evidence="2">The sequence shown here is derived from an EMBL/GenBank/DDBJ whole genome shotgun (WGS) entry which is preliminary data.</text>
</comment>
<dbReference type="SUPFAM" id="SSF54695">
    <property type="entry name" value="POZ domain"/>
    <property type="match status" value="1"/>
</dbReference>
<dbReference type="AlphaFoldDB" id="A0A2P4QF41"/>
<reference evidence="2 3" key="2">
    <citation type="journal article" date="2018" name="New Phytol.">
        <title>High intraspecific genome diversity in the model arbuscular mycorrhizal symbiont Rhizophagus irregularis.</title>
        <authorList>
            <person name="Chen E.C.H."/>
            <person name="Morin E."/>
            <person name="Beaudet D."/>
            <person name="Noel J."/>
            <person name="Yildirir G."/>
            <person name="Ndikumana S."/>
            <person name="Charron P."/>
            <person name="St-Onge C."/>
            <person name="Giorgi J."/>
            <person name="Kruger M."/>
            <person name="Marton T."/>
            <person name="Ropars J."/>
            <person name="Grigoriev I.V."/>
            <person name="Hainaut M."/>
            <person name="Henrissat B."/>
            <person name="Roux C."/>
            <person name="Martin F."/>
            <person name="Corradi N."/>
        </authorList>
    </citation>
    <scope>NUCLEOTIDE SEQUENCE [LARGE SCALE GENOMIC DNA]</scope>
    <source>
        <strain evidence="2 3">DAOM 197198</strain>
    </source>
</reference>
<evidence type="ECO:0000259" key="1">
    <source>
        <dbReference type="PROSITE" id="PS50097"/>
    </source>
</evidence>
<dbReference type="CDD" id="cd18186">
    <property type="entry name" value="BTB_POZ_ZBTB_KLHL-like"/>
    <property type="match status" value="1"/>
</dbReference>
<dbReference type="Proteomes" id="UP000018888">
    <property type="component" value="Unassembled WGS sequence"/>
</dbReference>
<gene>
    <name evidence="2" type="ORF">GLOIN_2v1769275</name>
</gene>
<proteinExistence type="predicted"/>
<name>A0A2P4QF41_RHIID</name>
<dbReference type="Pfam" id="PF00651">
    <property type="entry name" value="BTB"/>
    <property type="match status" value="1"/>
</dbReference>